<evidence type="ECO:0000313" key="15">
    <source>
        <dbReference type="Proteomes" id="UP001196873"/>
    </source>
</evidence>
<keyword evidence="6" id="KW-0547">Nucleotide-binding</keyword>
<dbReference type="Gene3D" id="3.30.70.560">
    <property type="entry name" value="7,8-Dihydro-6-hydroxymethylpterin-pyrophosphokinase HPPK"/>
    <property type="match status" value="1"/>
</dbReference>
<gene>
    <name evidence="14" type="ORF">KZY68_07545</name>
</gene>
<keyword evidence="8" id="KW-0067">ATP-binding</keyword>
<keyword evidence="9" id="KW-0289">Folate biosynthesis</keyword>
<dbReference type="PANTHER" id="PTHR43071:SF1">
    <property type="entry name" value="2-AMINO-4-HYDROXY-6-HYDROXYMETHYLDIHYDROPTERIDINE PYROPHOSPHOKINASE"/>
    <property type="match status" value="1"/>
</dbReference>
<dbReference type="InterPro" id="IPR000550">
    <property type="entry name" value="Hppk"/>
</dbReference>
<comment type="caution">
    <text evidence="14">The sequence shown here is derived from an EMBL/GenBank/DDBJ whole genome shotgun (WGS) entry which is preliminary data.</text>
</comment>
<dbReference type="EMBL" id="JAHXRF010000010">
    <property type="protein sequence ID" value="MBW4865862.1"/>
    <property type="molecule type" value="Genomic_DNA"/>
</dbReference>
<evidence type="ECO:0000256" key="8">
    <source>
        <dbReference type="ARBA" id="ARBA00022840"/>
    </source>
</evidence>
<keyword evidence="5" id="KW-0808">Transferase</keyword>
<dbReference type="PANTHER" id="PTHR43071">
    <property type="entry name" value="2-AMINO-4-HYDROXY-6-HYDROXYMETHYLDIHYDROPTERIDINE PYROPHOSPHOKINASE"/>
    <property type="match status" value="1"/>
</dbReference>
<evidence type="ECO:0000256" key="9">
    <source>
        <dbReference type="ARBA" id="ARBA00022909"/>
    </source>
</evidence>
<evidence type="ECO:0000256" key="10">
    <source>
        <dbReference type="ARBA" id="ARBA00029409"/>
    </source>
</evidence>
<dbReference type="GO" id="GO:0003848">
    <property type="term" value="F:2-amino-4-hydroxy-6-hydroxymethyldihydropteridine diphosphokinase activity"/>
    <property type="evidence" value="ECO:0007669"/>
    <property type="project" value="UniProtKB-EC"/>
</dbReference>
<sequence>MAGEKQIIIAIGSNYNPRHNLSHAEMVLRKHFPNIIFSKPMYTTPIGIVSPDFINRIALCSTAEPLDMILKDIKQMELTCGNTDRLRRQGIVVIDIDILKYGDKKMHINDWQRPYIQQLLKEMNLI</sequence>
<protein>
    <recommendedName>
        <fullName evidence="4">2-amino-4-hydroxy-6-hydroxymethyldihydropteridine pyrophosphokinase</fullName>
        <ecNumber evidence="3">2.7.6.3</ecNumber>
    </recommendedName>
    <alternativeName>
        <fullName evidence="11">6-hydroxymethyl-7,8-dihydropterin pyrophosphokinase</fullName>
    </alternativeName>
    <alternativeName>
        <fullName evidence="12">7,8-dihydro-6-hydroxymethylpterin-pyrophosphokinase</fullName>
    </alternativeName>
</protein>
<comment type="function">
    <text evidence="10">Catalyzes the transfer of pyrophosphate from adenosine triphosphate (ATP) to 6-hydroxymethyl-7,8-dihydropterin, an enzymatic step in folate biosynthesis pathway.</text>
</comment>
<comment type="similarity">
    <text evidence="2">Belongs to the HPPK family.</text>
</comment>
<dbReference type="GO" id="GO:0046656">
    <property type="term" value="P:folic acid biosynthetic process"/>
    <property type="evidence" value="ECO:0007669"/>
    <property type="project" value="UniProtKB-KW"/>
</dbReference>
<evidence type="ECO:0000256" key="11">
    <source>
        <dbReference type="ARBA" id="ARBA00029766"/>
    </source>
</evidence>
<dbReference type="GO" id="GO:0005524">
    <property type="term" value="F:ATP binding"/>
    <property type="evidence" value="ECO:0007669"/>
    <property type="project" value="UniProtKB-KW"/>
</dbReference>
<evidence type="ECO:0000256" key="3">
    <source>
        <dbReference type="ARBA" id="ARBA00013253"/>
    </source>
</evidence>
<accession>A0AAW4NT75</accession>
<evidence type="ECO:0000259" key="13">
    <source>
        <dbReference type="Pfam" id="PF01288"/>
    </source>
</evidence>
<evidence type="ECO:0000256" key="12">
    <source>
        <dbReference type="ARBA" id="ARBA00033413"/>
    </source>
</evidence>
<dbReference type="SUPFAM" id="SSF55083">
    <property type="entry name" value="6-hydroxymethyl-7,8-dihydropterin pyrophosphokinase, HPPK"/>
    <property type="match status" value="1"/>
</dbReference>
<evidence type="ECO:0000256" key="6">
    <source>
        <dbReference type="ARBA" id="ARBA00022741"/>
    </source>
</evidence>
<dbReference type="AlphaFoldDB" id="A0AAW4NT75"/>
<keyword evidence="7" id="KW-0418">Kinase</keyword>
<evidence type="ECO:0000256" key="5">
    <source>
        <dbReference type="ARBA" id="ARBA00022679"/>
    </source>
</evidence>
<proteinExistence type="inferred from homology"/>
<dbReference type="EC" id="2.7.6.3" evidence="3"/>
<evidence type="ECO:0000313" key="14">
    <source>
        <dbReference type="EMBL" id="MBW4865862.1"/>
    </source>
</evidence>
<dbReference type="Proteomes" id="UP001196873">
    <property type="component" value="Unassembled WGS sequence"/>
</dbReference>
<dbReference type="Pfam" id="PF01288">
    <property type="entry name" value="HPPK"/>
    <property type="match status" value="1"/>
</dbReference>
<dbReference type="InterPro" id="IPR035907">
    <property type="entry name" value="Hppk_sf"/>
</dbReference>
<name>A0AAW4NT75_9BACT</name>
<feature type="domain" description="7,8-dihydro-6-hydroxymethylpterin-pyrophosphokinase" evidence="13">
    <location>
        <begin position="8"/>
        <end position="120"/>
    </location>
</feature>
<evidence type="ECO:0000256" key="1">
    <source>
        <dbReference type="ARBA" id="ARBA00005051"/>
    </source>
</evidence>
<reference evidence="14" key="1">
    <citation type="submission" date="2021-07" db="EMBL/GenBank/DDBJ databases">
        <title>Genomic diversity and antimicrobial resistance of Prevotella spp. isolated from chronic lung disease airways.</title>
        <authorList>
            <person name="Webb K.A."/>
            <person name="Olagoke O.S."/>
            <person name="Baird T."/>
            <person name="Neill J."/>
            <person name="Pham A."/>
            <person name="Wells T.J."/>
            <person name="Ramsay K.A."/>
            <person name="Bell S.C."/>
            <person name="Sarovich D.S."/>
            <person name="Price E.P."/>
        </authorList>
    </citation>
    <scope>NUCLEOTIDE SEQUENCE</scope>
    <source>
        <strain evidence="14">SCHI0047.S.3</strain>
    </source>
</reference>
<dbReference type="GO" id="GO:0016301">
    <property type="term" value="F:kinase activity"/>
    <property type="evidence" value="ECO:0007669"/>
    <property type="project" value="UniProtKB-KW"/>
</dbReference>
<dbReference type="RefSeq" id="WP_007133506.1">
    <property type="nucleotide sequence ID" value="NZ_CABKPN010000001.1"/>
</dbReference>
<organism evidence="14 15">
    <name type="scientific">Segatella salivae</name>
    <dbReference type="NCBI Taxonomy" id="228604"/>
    <lineage>
        <taxon>Bacteria</taxon>
        <taxon>Pseudomonadati</taxon>
        <taxon>Bacteroidota</taxon>
        <taxon>Bacteroidia</taxon>
        <taxon>Bacteroidales</taxon>
        <taxon>Prevotellaceae</taxon>
        <taxon>Segatella</taxon>
    </lineage>
</organism>
<evidence type="ECO:0000256" key="7">
    <source>
        <dbReference type="ARBA" id="ARBA00022777"/>
    </source>
</evidence>
<comment type="pathway">
    <text evidence="1">Cofactor biosynthesis; tetrahydrofolate biosynthesis; 2-amino-4-hydroxy-6-hydroxymethyl-7,8-dihydropteridine diphosphate from 7,8-dihydroneopterin triphosphate: step 4/4.</text>
</comment>
<evidence type="ECO:0000256" key="2">
    <source>
        <dbReference type="ARBA" id="ARBA00005810"/>
    </source>
</evidence>
<evidence type="ECO:0000256" key="4">
    <source>
        <dbReference type="ARBA" id="ARBA00016218"/>
    </source>
</evidence>